<keyword evidence="2 7" id="KW-0540">Nuclease</keyword>
<dbReference type="KEGG" id="nja:NSJP_0722"/>
<comment type="cofactor">
    <cofactor evidence="7">
        <name>Zn(2+)</name>
        <dbReference type="ChEBI" id="CHEBI:29105"/>
    </cofactor>
    <text evidence="7">Binds 1 zinc ion.</text>
</comment>
<comment type="function">
    <text evidence="7">Single strand-specific metallo-endoribonuclease involved in late-stage 70S ribosome quality control and in maturation of the 3' terminus of the 16S rRNA.</text>
</comment>
<reference evidence="8 9" key="1">
    <citation type="submission" date="2017-03" db="EMBL/GenBank/DDBJ databases">
        <authorList>
            <person name="Afonso C.L."/>
            <person name="Miller P.J."/>
            <person name="Scott M.A."/>
            <person name="Spackman E."/>
            <person name="Goraichik I."/>
            <person name="Dimitrov K.M."/>
            <person name="Suarez D.L."/>
            <person name="Swayne D.E."/>
        </authorList>
    </citation>
    <scope>NUCLEOTIDE SEQUENCE [LARGE SCALE GENOMIC DNA]</scope>
    <source>
        <strain evidence="8">Genome sequencing of Nitrospira japonica strain NJ11</strain>
    </source>
</reference>
<organism evidence="8 9">
    <name type="scientific">Nitrospira japonica</name>
    <dbReference type="NCBI Taxonomy" id="1325564"/>
    <lineage>
        <taxon>Bacteria</taxon>
        <taxon>Pseudomonadati</taxon>
        <taxon>Nitrospirota</taxon>
        <taxon>Nitrospiria</taxon>
        <taxon>Nitrospirales</taxon>
        <taxon>Nitrospiraceae</taxon>
        <taxon>Nitrospira</taxon>
    </lineage>
</organism>
<accession>A0A1W1I1N0</accession>
<dbReference type="GO" id="GO:0006364">
    <property type="term" value="P:rRNA processing"/>
    <property type="evidence" value="ECO:0007669"/>
    <property type="project" value="UniProtKB-UniRule"/>
</dbReference>
<dbReference type="Gene3D" id="3.40.390.30">
    <property type="entry name" value="Metalloproteases ('zincins'), catalytic domain"/>
    <property type="match status" value="1"/>
</dbReference>
<dbReference type="EC" id="3.1.-.-" evidence="7"/>
<dbReference type="NCBIfam" id="TIGR00043">
    <property type="entry name" value="rRNA maturation RNase YbeY"/>
    <property type="match status" value="1"/>
</dbReference>
<dbReference type="GO" id="GO:0004222">
    <property type="term" value="F:metalloendopeptidase activity"/>
    <property type="evidence" value="ECO:0007669"/>
    <property type="project" value="InterPro"/>
</dbReference>
<proteinExistence type="inferred from homology"/>
<evidence type="ECO:0000256" key="6">
    <source>
        <dbReference type="ARBA" id="ARBA00022833"/>
    </source>
</evidence>
<dbReference type="HAMAP" id="MF_00009">
    <property type="entry name" value="Endoribonucl_YbeY"/>
    <property type="match status" value="1"/>
</dbReference>
<dbReference type="OrthoDB" id="9807740at2"/>
<feature type="binding site" evidence="7">
    <location>
        <position position="119"/>
    </location>
    <ligand>
        <name>Zn(2+)</name>
        <dbReference type="ChEBI" id="CHEBI:29105"/>
        <note>catalytic</note>
    </ligand>
</feature>
<feature type="binding site" evidence="7">
    <location>
        <position position="125"/>
    </location>
    <ligand>
        <name>Zn(2+)</name>
        <dbReference type="ChEBI" id="CHEBI:29105"/>
        <note>catalytic</note>
    </ligand>
</feature>
<dbReference type="STRING" id="1325564.NSJP_0722"/>
<evidence type="ECO:0000256" key="3">
    <source>
        <dbReference type="ARBA" id="ARBA00022723"/>
    </source>
</evidence>
<keyword evidence="7" id="KW-0698">rRNA processing</keyword>
<comment type="similarity">
    <text evidence="1 7">Belongs to the endoribonuclease YbeY family.</text>
</comment>
<keyword evidence="7" id="KW-0690">Ribosome biogenesis</keyword>
<keyword evidence="7" id="KW-0963">Cytoplasm</keyword>
<dbReference type="PANTHER" id="PTHR46986:SF1">
    <property type="entry name" value="ENDORIBONUCLEASE YBEY, CHLOROPLASTIC"/>
    <property type="match status" value="1"/>
</dbReference>
<dbReference type="GO" id="GO:0008270">
    <property type="term" value="F:zinc ion binding"/>
    <property type="evidence" value="ECO:0007669"/>
    <property type="project" value="UniProtKB-UniRule"/>
</dbReference>
<keyword evidence="9" id="KW-1185">Reference proteome</keyword>
<gene>
    <name evidence="7 8" type="primary">ybeY</name>
    <name evidence="8" type="ORF">NSJP_0722</name>
</gene>
<evidence type="ECO:0000256" key="7">
    <source>
        <dbReference type="HAMAP-Rule" id="MF_00009"/>
    </source>
</evidence>
<dbReference type="EMBL" id="LT828648">
    <property type="protein sequence ID" value="SLM46894.1"/>
    <property type="molecule type" value="Genomic_DNA"/>
</dbReference>
<evidence type="ECO:0000256" key="5">
    <source>
        <dbReference type="ARBA" id="ARBA00022801"/>
    </source>
</evidence>
<dbReference type="InterPro" id="IPR023091">
    <property type="entry name" value="MetalPrtase_cat_dom_sf_prd"/>
</dbReference>
<dbReference type="GO" id="GO:0004521">
    <property type="term" value="F:RNA endonuclease activity"/>
    <property type="evidence" value="ECO:0007669"/>
    <property type="project" value="UniProtKB-UniRule"/>
</dbReference>
<evidence type="ECO:0000256" key="4">
    <source>
        <dbReference type="ARBA" id="ARBA00022759"/>
    </source>
</evidence>
<feature type="binding site" evidence="7">
    <location>
        <position position="115"/>
    </location>
    <ligand>
        <name>Zn(2+)</name>
        <dbReference type="ChEBI" id="CHEBI:29105"/>
        <note>catalytic</note>
    </ligand>
</feature>
<dbReference type="Pfam" id="PF02130">
    <property type="entry name" value="YbeY"/>
    <property type="match status" value="1"/>
</dbReference>
<evidence type="ECO:0000313" key="8">
    <source>
        <dbReference type="EMBL" id="SLM46894.1"/>
    </source>
</evidence>
<dbReference type="Proteomes" id="UP000192042">
    <property type="component" value="Chromosome I"/>
</dbReference>
<evidence type="ECO:0000313" key="9">
    <source>
        <dbReference type="Proteomes" id="UP000192042"/>
    </source>
</evidence>
<dbReference type="GO" id="GO:0005737">
    <property type="term" value="C:cytoplasm"/>
    <property type="evidence" value="ECO:0007669"/>
    <property type="project" value="UniProtKB-SubCell"/>
</dbReference>
<keyword evidence="4 7" id="KW-0255">Endonuclease</keyword>
<dbReference type="PANTHER" id="PTHR46986">
    <property type="entry name" value="ENDORIBONUCLEASE YBEY, CHLOROPLASTIC"/>
    <property type="match status" value="1"/>
</dbReference>
<keyword evidence="5 7" id="KW-0378">Hydrolase</keyword>
<evidence type="ECO:0000256" key="2">
    <source>
        <dbReference type="ARBA" id="ARBA00022722"/>
    </source>
</evidence>
<comment type="subcellular location">
    <subcellularLocation>
        <location evidence="7">Cytoplasm</location>
    </subcellularLocation>
</comment>
<sequence length="159" mass="18142">MSVFVEIRTRIPKVNPVSVVKFALAILSAVGEQDSDMSVTFVGDQRMRRLNRQYRHKDRTTDVLAFAFRDAHLPIRMRMNASPLGDVVIAMPTAIRQARAASRSLGEEMAVLLIHGILHLCGYDHEASEKEARRMRWRERILLQQVGVFPSFIKLASKR</sequence>
<dbReference type="AlphaFoldDB" id="A0A1W1I1N0"/>
<keyword evidence="3 7" id="KW-0479">Metal-binding</keyword>
<name>A0A1W1I1N0_9BACT</name>
<dbReference type="InterPro" id="IPR002036">
    <property type="entry name" value="YbeY"/>
</dbReference>
<keyword evidence="6 7" id="KW-0862">Zinc</keyword>
<protein>
    <recommendedName>
        <fullName evidence="7">Endoribonuclease YbeY</fullName>
        <ecNumber evidence="7">3.1.-.-</ecNumber>
    </recommendedName>
</protein>
<dbReference type="SUPFAM" id="SSF55486">
    <property type="entry name" value="Metalloproteases ('zincins'), catalytic domain"/>
    <property type="match status" value="1"/>
</dbReference>
<evidence type="ECO:0000256" key="1">
    <source>
        <dbReference type="ARBA" id="ARBA00010875"/>
    </source>
</evidence>